<dbReference type="Pfam" id="PF01841">
    <property type="entry name" value="Transglut_core"/>
    <property type="match status" value="1"/>
</dbReference>
<dbReference type="Gene3D" id="3.10.620.30">
    <property type="match status" value="1"/>
</dbReference>
<name>A0AB39WDJ7_9FLAO</name>
<dbReference type="InterPro" id="IPR002931">
    <property type="entry name" value="Transglutaminase-like"/>
</dbReference>
<dbReference type="RefSeq" id="WP_369769659.1">
    <property type="nucleotide sequence ID" value="NZ_CP165626.1"/>
</dbReference>
<dbReference type="EMBL" id="CP165626">
    <property type="protein sequence ID" value="XDU99113.1"/>
    <property type="molecule type" value="Genomic_DNA"/>
</dbReference>
<protein>
    <submittedName>
        <fullName evidence="2">Transglutaminase domain-containing protein</fullName>
    </submittedName>
</protein>
<dbReference type="InterPro" id="IPR013589">
    <property type="entry name" value="Bac_transglu_N"/>
</dbReference>
<reference evidence="2" key="1">
    <citation type="submission" date="2024-07" db="EMBL/GenBank/DDBJ databases">
        <authorList>
            <person name="Biller S.J."/>
        </authorList>
    </citation>
    <scope>NUCLEOTIDE SEQUENCE</scope>
    <source>
        <strain evidence="2">WC2416</strain>
    </source>
</reference>
<dbReference type="PANTHER" id="PTHR33490">
    <property type="entry name" value="BLR5614 PROTEIN-RELATED"/>
    <property type="match status" value="1"/>
</dbReference>
<feature type="domain" description="Transglutaminase-like" evidence="1">
    <location>
        <begin position="170"/>
        <end position="236"/>
    </location>
</feature>
<sequence length="318" mass="36832">MAIYKIVHTTKYQYNWPIKESINEIRLFPHNFDNQDVLQYQLMISQKPEVALSEDYYGNRVGNFNILHSHSETTIETRMLVRVNHSLKIPEIDDTTVKDLEKEKEKSILLLRLCYPEIINKQNEIDAILDEIDYKNKSIIEIAQQCNHYVFTNFTYTKGITNIETTIDEILEIKKGVCQDFAILLLQLLRSAGIPSRYVSGYICPNKNELRGEGATHAWVEIYSPNQGWLGLDPTNDIWTMDNHVKLSTGRNFNDCTLVKGTFKGLARQTLSVSVSIGYEDGRHFEEVNDVLLHEVSAELQEQLNHIEKQQLQQQQQQ</sequence>
<organism evidence="2">
    <name type="scientific">Flavobacterium sp. WC2416</name>
    <dbReference type="NCBI Taxonomy" id="3234141"/>
    <lineage>
        <taxon>Bacteria</taxon>
        <taxon>Pseudomonadati</taxon>
        <taxon>Bacteroidota</taxon>
        <taxon>Flavobacteriia</taxon>
        <taxon>Flavobacteriales</taxon>
        <taxon>Flavobacteriaceae</taxon>
        <taxon>Flavobacterium</taxon>
    </lineage>
</organism>
<dbReference type="AlphaFoldDB" id="A0AB39WDJ7"/>
<dbReference type="InterPro" id="IPR038765">
    <property type="entry name" value="Papain-like_cys_pep_sf"/>
</dbReference>
<evidence type="ECO:0000259" key="1">
    <source>
        <dbReference type="SMART" id="SM00460"/>
    </source>
</evidence>
<evidence type="ECO:0000313" key="2">
    <source>
        <dbReference type="EMBL" id="XDU99113.1"/>
    </source>
</evidence>
<proteinExistence type="predicted"/>
<dbReference type="Pfam" id="PF08379">
    <property type="entry name" value="Bact_transglu_N"/>
    <property type="match status" value="1"/>
</dbReference>
<dbReference type="PANTHER" id="PTHR33490:SF6">
    <property type="entry name" value="SLL1049 PROTEIN"/>
    <property type="match status" value="1"/>
</dbReference>
<dbReference type="SMART" id="SM00460">
    <property type="entry name" value="TGc"/>
    <property type="match status" value="1"/>
</dbReference>
<gene>
    <name evidence="2" type="ORF">AB3G39_01820</name>
</gene>
<accession>A0AB39WDJ7</accession>
<dbReference type="SUPFAM" id="SSF54001">
    <property type="entry name" value="Cysteine proteinases"/>
    <property type="match status" value="1"/>
</dbReference>